<dbReference type="GO" id="GO:0030170">
    <property type="term" value="F:pyridoxal phosphate binding"/>
    <property type="evidence" value="ECO:0007669"/>
    <property type="project" value="InterPro"/>
</dbReference>
<comment type="similarity">
    <text evidence="2">Belongs to the class-IV pyridoxal-phosphate-dependent aminotransferase family.</text>
</comment>
<evidence type="ECO:0000256" key="1">
    <source>
        <dbReference type="ARBA" id="ARBA00001933"/>
    </source>
</evidence>
<dbReference type="InterPro" id="IPR036038">
    <property type="entry name" value="Aminotransferase-like"/>
</dbReference>
<evidence type="ECO:0000256" key="5">
    <source>
        <dbReference type="ARBA" id="ARBA00022909"/>
    </source>
</evidence>
<protein>
    <recommendedName>
        <fullName evidence="8 10">Aminodeoxychorismate lyase</fullName>
        <ecNumber evidence="8 10">4.1.3.38</ecNumber>
    </recommendedName>
</protein>
<evidence type="ECO:0000256" key="10">
    <source>
        <dbReference type="NCBIfam" id="TIGR03461"/>
    </source>
</evidence>
<dbReference type="InterPro" id="IPR043132">
    <property type="entry name" value="BCAT-like_C"/>
</dbReference>
<accession>A0A222FMT2</accession>
<dbReference type="GO" id="GO:0008153">
    <property type="term" value="P:4-aminobenzoate biosynthetic process"/>
    <property type="evidence" value="ECO:0007669"/>
    <property type="project" value="UniProtKB-UniRule"/>
</dbReference>
<dbReference type="NCBIfam" id="TIGR03461">
    <property type="entry name" value="pabC_Proteo"/>
    <property type="match status" value="1"/>
</dbReference>
<proteinExistence type="inferred from homology"/>
<gene>
    <name evidence="11" type="primary">pabC</name>
    <name evidence="11" type="ORF">CHH28_14870</name>
</gene>
<dbReference type="PANTHER" id="PTHR42743">
    <property type="entry name" value="AMINO-ACID AMINOTRANSFERASE"/>
    <property type="match status" value="1"/>
</dbReference>
<dbReference type="GO" id="GO:0046656">
    <property type="term" value="P:folic acid biosynthetic process"/>
    <property type="evidence" value="ECO:0007669"/>
    <property type="project" value="UniProtKB-KW"/>
</dbReference>
<evidence type="ECO:0000256" key="3">
    <source>
        <dbReference type="ARBA" id="ARBA00011738"/>
    </source>
</evidence>
<evidence type="ECO:0000256" key="8">
    <source>
        <dbReference type="ARBA" id="ARBA00035676"/>
    </source>
</evidence>
<evidence type="ECO:0000313" key="12">
    <source>
        <dbReference type="Proteomes" id="UP000202440"/>
    </source>
</evidence>
<dbReference type="InterPro" id="IPR001544">
    <property type="entry name" value="Aminotrans_IV"/>
</dbReference>
<comment type="pathway">
    <text evidence="7">Cofactor biosynthesis; tetrahydrofolate biosynthesis; 4-aminobenzoate from chorismate: step 2/2.</text>
</comment>
<dbReference type="InterPro" id="IPR017824">
    <property type="entry name" value="Aminodeoxychorismate_lyase_IV"/>
</dbReference>
<evidence type="ECO:0000256" key="6">
    <source>
        <dbReference type="ARBA" id="ARBA00023239"/>
    </source>
</evidence>
<reference evidence="11 12" key="1">
    <citation type="submission" date="2017-07" db="EMBL/GenBank/DDBJ databases">
        <title>Annotated genome sequence of Bacterioplanes sanyensis isolated from Red Sea.</title>
        <authorList>
            <person name="Rehman Z.U."/>
        </authorList>
    </citation>
    <scope>NUCLEOTIDE SEQUENCE [LARGE SCALE GENOMIC DNA]</scope>
    <source>
        <strain evidence="11 12">NV9</strain>
    </source>
</reference>
<evidence type="ECO:0000256" key="2">
    <source>
        <dbReference type="ARBA" id="ARBA00009320"/>
    </source>
</evidence>
<dbReference type="KEGG" id="bsan:CHH28_14870"/>
<dbReference type="Proteomes" id="UP000202440">
    <property type="component" value="Chromosome"/>
</dbReference>
<dbReference type="InterPro" id="IPR050571">
    <property type="entry name" value="Class-IV_PLP-Dep_Aminotrnsfr"/>
</dbReference>
<dbReference type="EMBL" id="CP022530">
    <property type="protein sequence ID" value="ASP39876.1"/>
    <property type="molecule type" value="Genomic_DNA"/>
</dbReference>
<dbReference type="AlphaFoldDB" id="A0A222FMT2"/>
<keyword evidence="4" id="KW-0663">Pyridoxal phosphate</keyword>
<name>A0A222FMT2_9GAMM</name>
<dbReference type="RefSeq" id="WP_094061050.1">
    <property type="nucleotide sequence ID" value="NZ_CP022530.1"/>
</dbReference>
<evidence type="ECO:0000313" key="11">
    <source>
        <dbReference type="EMBL" id="ASP39876.1"/>
    </source>
</evidence>
<keyword evidence="6 11" id="KW-0456">Lyase</keyword>
<dbReference type="InterPro" id="IPR043131">
    <property type="entry name" value="BCAT-like_N"/>
</dbReference>
<comment type="cofactor">
    <cofactor evidence="1">
        <name>pyridoxal 5'-phosphate</name>
        <dbReference type="ChEBI" id="CHEBI:597326"/>
    </cofactor>
</comment>
<evidence type="ECO:0000256" key="7">
    <source>
        <dbReference type="ARBA" id="ARBA00035633"/>
    </source>
</evidence>
<dbReference type="Gene3D" id="3.20.10.10">
    <property type="entry name" value="D-amino Acid Aminotransferase, subunit A, domain 2"/>
    <property type="match status" value="1"/>
</dbReference>
<organism evidence="11 12">
    <name type="scientific">Bacterioplanes sanyensis</name>
    <dbReference type="NCBI Taxonomy" id="1249553"/>
    <lineage>
        <taxon>Bacteria</taxon>
        <taxon>Pseudomonadati</taxon>
        <taxon>Pseudomonadota</taxon>
        <taxon>Gammaproteobacteria</taxon>
        <taxon>Oceanospirillales</taxon>
        <taxon>Oceanospirillaceae</taxon>
        <taxon>Bacterioplanes</taxon>
    </lineage>
</organism>
<dbReference type="Pfam" id="PF01063">
    <property type="entry name" value="Aminotran_4"/>
    <property type="match status" value="1"/>
</dbReference>
<dbReference type="PANTHER" id="PTHR42743:SF13">
    <property type="entry name" value="P-LOOP CONTAINING NUCLEOSIDE TRIPHOSPHATE HYDROLASE PROTEIN"/>
    <property type="match status" value="1"/>
</dbReference>
<comment type="catalytic activity">
    <reaction evidence="9">
        <text>4-amino-4-deoxychorismate = 4-aminobenzoate + pyruvate + H(+)</text>
        <dbReference type="Rhea" id="RHEA:16201"/>
        <dbReference type="ChEBI" id="CHEBI:15361"/>
        <dbReference type="ChEBI" id="CHEBI:15378"/>
        <dbReference type="ChEBI" id="CHEBI:17836"/>
        <dbReference type="ChEBI" id="CHEBI:58406"/>
        <dbReference type="EC" id="4.1.3.38"/>
    </reaction>
</comment>
<dbReference type="SUPFAM" id="SSF56752">
    <property type="entry name" value="D-aminoacid aminotransferase-like PLP-dependent enzymes"/>
    <property type="match status" value="1"/>
</dbReference>
<evidence type="ECO:0000256" key="9">
    <source>
        <dbReference type="ARBA" id="ARBA00049529"/>
    </source>
</evidence>
<evidence type="ECO:0000256" key="4">
    <source>
        <dbReference type="ARBA" id="ARBA00022898"/>
    </source>
</evidence>
<keyword evidence="12" id="KW-1185">Reference proteome</keyword>
<dbReference type="Gene3D" id="3.30.470.10">
    <property type="match status" value="1"/>
</dbReference>
<dbReference type="OrthoDB" id="9805628at2"/>
<sequence length="278" mass="30540">MSLLQWYCAGQPVAAPDIHRAAQFGDGLFETMRCDDSGAVPLWPWHRQRLRDGLLALDFPIDTLAHVDVAMQHFVGGNDSVIAAIDATPQSGLKLSVSRGSGGRGYGYDDSLVPLVLLQYFAAPAWSAAPLVVTVSDVRLASQPLLAGIKHMNRLEQVLARGRVDACWDDCLLLDQSKCIVESSAGNVFAWIDGGWQTPSLAQCGVKGIARRWLLERSGARVSDLHVDQLTDVDTLLICNALRGPQLVSRVDQLDLPSGRQAQVTEWQLQWQQLFCRR</sequence>
<comment type="subunit">
    <text evidence="3">Homodimer.</text>
</comment>
<dbReference type="EC" id="4.1.3.38" evidence="8 10"/>
<keyword evidence="5" id="KW-0289">Folate biosynthesis</keyword>
<dbReference type="GO" id="GO:0008696">
    <property type="term" value="F:4-amino-4-deoxychorismate lyase activity"/>
    <property type="evidence" value="ECO:0007669"/>
    <property type="project" value="UniProtKB-UniRule"/>
</dbReference>